<reference evidence="9" key="1">
    <citation type="submission" date="2019-09" db="EMBL/GenBank/DDBJ databases">
        <title>Characterisation of the sponge microbiome using genome-centric metagenomics.</title>
        <authorList>
            <person name="Engelberts J.P."/>
            <person name="Robbins S.J."/>
            <person name="De Goeij J.M."/>
            <person name="Aranda M."/>
            <person name="Bell S.C."/>
            <person name="Webster N.S."/>
        </authorList>
    </citation>
    <scope>NUCLEOTIDE SEQUENCE</scope>
    <source>
        <strain evidence="9">SB0675_bin_29</strain>
    </source>
</reference>
<feature type="transmembrane region" description="Helical" evidence="7">
    <location>
        <begin position="272"/>
        <end position="291"/>
    </location>
</feature>
<dbReference type="Pfam" id="PF00528">
    <property type="entry name" value="BPD_transp_1"/>
    <property type="match status" value="1"/>
</dbReference>
<evidence type="ECO:0000256" key="6">
    <source>
        <dbReference type="ARBA" id="ARBA00023136"/>
    </source>
</evidence>
<dbReference type="Pfam" id="PF19300">
    <property type="entry name" value="BPD_transp_1_N"/>
    <property type="match status" value="1"/>
</dbReference>
<keyword evidence="2 7" id="KW-0813">Transport</keyword>
<keyword evidence="6 7" id="KW-0472">Membrane</keyword>
<dbReference type="AlphaFoldDB" id="A0A6B1G6A2"/>
<gene>
    <name evidence="9" type="ORF">F4148_13590</name>
</gene>
<dbReference type="GO" id="GO:0055085">
    <property type="term" value="P:transmembrane transport"/>
    <property type="evidence" value="ECO:0007669"/>
    <property type="project" value="InterPro"/>
</dbReference>
<dbReference type="Gene3D" id="1.10.3720.10">
    <property type="entry name" value="MetI-like"/>
    <property type="match status" value="1"/>
</dbReference>
<evidence type="ECO:0000256" key="4">
    <source>
        <dbReference type="ARBA" id="ARBA00022692"/>
    </source>
</evidence>
<proteinExistence type="inferred from homology"/>
<dbReference type="PANTHER" id="PTHR30465:SF43">
    <property type="entry name" value="OLIGOPEPTIDE ABC TRANSPORTER, PERMEASE PROTEIN"/>
    <property type="match status" value="1"/>
</dbReference>
<feature type="transmembrane region" description="Helical" evidence="7">
    <location>
        <begin position="138"/>
        <end position="167"/>
    </location>
</feature>
<feature type="transmembrane region" description="Helical" evidence="7">
    <location>
        <begin position="103"/>
        <end position="126"/>
    </location>
</feature>
<keyword evidence="4 7" id="KW-0812">Transmembrane</keyword>
<evidence type="ECO:0000313" key="9">
    <source>
        <dbReference type="EMBL" id="MYH62735.1"/>
    </source>
</evidence>
<dbReference type="PROSITE" id="PS50928">
    <property type="entry name" value="ABC_TM1"/>
    <property type="match status" value="1"/>
</dbReference>
<keyword evidence="5 7" id="KW-1133">Transmembrane helix</keyword>
<evidence type="ECO:0000259" key="8">
    <source>
        <dbReference type="PROSITE" id="PS50928"/>
    </source>
</evidence>
<evidence type="ECO:0000256" key="3">
    <source>
        <dbReference type="ARBA" id="ARBA00022475"/>
    </source>
</evidence>
<feature type="domain" description="ABC transmembrane type-1" evidence="8">
    <location>
        <begin position="103"/>
        <end position="315"/>
    </location>
</feature>
<dbReference type="InterPro" id="IPR035906">
    <property type="entry name" value="MetI-like_sf"/>
</dbReference>
<comment type="caution">
    <text evidence="9">The sequence shown here is derived from an EMBL/GenBank/DDBJ whole genome shotgun (WGS) entry which is preliminary data.</text>
</comment>
<evidence type="ECO:0000256" key="2">
    <source>
        <dbReference type="ARBA" id="ARBA00022448"/>
    </source>
</evidence>
<protein>
    <submittedName>
        <fullName evidence="9">ABC transporter permease</fullName>
    </submittedName>
</protein>
<dbReference type="InterPro" id="IPR000515">
    <property type="entry name" value="MetI-like"/>
</dbReference>
<dbReference type="InterPro" id="IPR045621">
    <property type="entry name" value="BPD_transp_1_N"/>
</dbReference>
<feature type="transmembrane region" description="Helical" evidence="7">
    <location>
        <begin position="297"/>
        <end position="323"/>
    </location>
</feature>
<name>A0A6B1G6A2_9CHLR</name>
<evidence type="ECO:0000256" key="5">
    <source>
        <dbReference type="ARBA" id="ARBA00022989"/>
    </source>
</evidence>
<dbReference type="GO" id="GO:0005886">
    <property type="term" value="C:plasma membrane"/>
    <property type="evidence" value="ECO:0007669"/>
    <property type="project" value="UniProtKB-SubCell"/>
</dbReference>
<dbReference type="PANTHER" id="PTHR30465">
    <property type="entry name" value="INNER MEMBRANE ABC TRANSPORTER"/>
    <property type="match status" value="1"/>
</dbReference>
<organism evidence="9">
    <name type="scientific">Caldilineaceae bacterium SB0675_bin_29</name>
    <dbReference type="NCBI Taxonomy" id="2605266"/>
    <lineage>
        <taxon>Bacteria</taxon>
        <taxon>Bacillati</taxon>
        <taxon>Chloroflexota</taxon>
        <taxon>Caldilineae</taxon>
        <taxon>Caldilineales</taxon>
        <taxon>Caldilineaceae</taxon>
    </lineage>
</organism>
<dbReference type="CDD" id="cd06261">
    <property type="entry name" value="TM_PBP2"/>
    <property type="match status" value="1"/>
</dbReference>
<comment type="subcellular location">
    <subcellularLocation>
        <location evidence="1 7">Cell membrane</location>
        <topology evidence="1 7">Multi-pass membrane protein</topology>
    </subcellularLocation>
</comment>
<feature type="transmembrane region" description="Helical" evidence="7">
    <location>
        <begin position="197"/>
        <end position="216"/>
    </location>
</feature>
<comment type="similarity">
    <text evidence="7">Belongs to the binding-protein-dependent transport system permease family.</text>
</comment>
<sequence length="332" mass="36116">MGRAVLRRGVQMLITLWLVSILGFVIIQLPPGDFLTLLESQLEEQRLSSAQIESALTGLRARYGLDQPVYVQYLRWMSGLLRGDLGYSMALRADVNELLSERLVLTLVISFAAMVFSLALALPIGVYSAMKQYSWADYLFTVLGFLGLALPNMLLALILIFLAVTVFNASTIGGLFSPEYITADWSPAKVLDLAKHLWLPAFIVGFSSTAGTIRVVRAQMLDTLGEPFIQTARMKGLSENRVITRHALRVALNPVVSGLGLSLPGLISGETITALVLGLPTIGPLLLNALFAEDMYMAGSILVILSGALVVGNFLADLTLAWLDPRIRLVEP</sequence>
<evidence type="ECO:0000256" key="1">
    <source>
        <dbReference type="ARBA" id="ARBA00004651"/>
    </source>
</evidence>
<evidence type="ECO:0000256" key="7">
    <source>
        <dbReference type="RuleBase" id="RU363032"/>
    </source>
</evidence>
<dbReference type="SUPFAM" id="SSF161098">
    <property type="entry name" value="MetI-like"/>
    <property type="match status" value="1"/>
</dbReference>
<dbReference type="EMBL" id="VYDA01000487">
    <property type="protein sequence ID" value="MYH62735.1"/>
    <property type="molecule type" value="Genomic_DNA"/>
</dbReference>
<keyword evidence="3" id="KW-1003">Cell membrane</keyword>
<feature type="transmembrane region" description="Helical" evidence="7">
    <location>
        <begin position="12"/>
        <end position="30"/>
    </location>
</feature>
<accession>A0A6B1G6A2</accession>